<dbReference type="SUPFAM" id="SSF55073">
    <property type="entry name" value="Nucleotide cyclase"/>
    <property type="match status" value="1"/>
</dbReference>
<sequence length="318" mass="35459">MLLERNVSASFGLYFYSTTTNLSVNDILENADTALYRAKASGRNQVTPFEDILNSFGRVIEHDVQNNVIVIDIGTKVGVLKGQEFKVYLPNYTGRKSFYINDGRTRRVIGHYPRLMSTTITVFDTQPELSFASLNDTTGKFSIDIGSVLEAIPSGSFGHLLPNTPNHLDNLPGQSSLYRISDLKNFILNELKQKNSIFSIIFRFSSGNEYLKNYGSAALNKALARLFNQLSSAFNQSSRLGIFDSSAICIVGKSEFFSKEKLHNLSSTLVPEFSHLGIKIGVYISPEEKEGDERTNSLEEENAIELSRFAASDFSKKK</sequence>
<dbReference type="KEGG" id="pam:PANA_4065"/>
<dbReference type="EMBL" id="CP001875">
    <property type="protein sequence ID" value="ADD79232.1"/>
    <property type="molecule type" value="Genomic_DNA"/>
</dbReference>
<reference evidence="2 3" key="1">
    <citation type="journal article" date="2010" name="J. Bacteriol.">
        <title>Genome sequence of Pantoea ananatis LMG20103, the causative agent of Eucalyptus blight and dieback.</title>
        <authorList>
            <person name="De Maayer P."/>
            <person name="Chan W.Y."/>
            <person name="Venter S.N."/>
            <person name="Toth I.K."/>
            <person name="Birch P.R."/>
            <person name="Joubert F."/>
            <person name="Coutinho T.A."/>
        </authorList>
    </citation>
    <scope>NUCLEOTIDE SEQUENCE [LARGE SCALE GENOMIC DNA]</scope>
    <source>
        <strain evidence="2 3">LMG 20103</strain>
    </source>
</reference>
<dbReference type="Pfam" id="PF00990">
    <property type="entry name" value="GGDEF"/>
    <property type="match status" value="1"/>
</dbReference>
<feature type="domain" description="GGDEF" evidence="1">
    <location>
        <begin position="1"/>
        <end position="51"/>
    </location>
</feature>
<dbReference type="InterPro" id="IPR029787">
    <property type="entry name" value="Nucleotide_cyclase"/>
</dbReference>
<keyword evidence="3" id="KW-1185">Reference proteome</keyword>
<dbReference type="Proteomes" id="UP000001702">
    <property type="component" value="Chromosome"/>
</dbReference>
<dbReference type="HOGENOM" id="CLU_873903_0_0_6"/>
<dbReference type="eggNOG" id="COG5001">
    <property type="taxonomic scope" value="Bacteria"/>
</dbReference>
<organism evidence="2 3">
    <name type="scientific">Pantoea ananatis (strain LMG 20103)</name>
    <dbReference type="NCBI Taxonomy" id="706191"/>
    <lineage>
        <taxon>Bacteria</taxon>
        <taxon>Pseudomonadati</taxon>
        <taxon>Pseudomonadota</taxon>
        <taxon>Gammaproteobacteria</taxon>
        <taxon>Enterobacterales</taxon>
        <taxon>Erwiniaceae</taxon>
        <taxon>Pantoea</taxon>
    </lineage>
</organism>
<name>D4GEX6_PANAM</name>
<dbReference type="AlphaFoldDB" id="D4GEX6"/>
<dbReference type="RefSeq" id="WP_013027898.1">
    <property type="nucleotide sequence ID" value="NC_013956.2"/>
</dbReference>
<proteinExistence type="predicted"/>
<protein>
    <recommendedName>
        <fullName evidence="1">GGDEF domain-containing protein</fullName>
    </recommendedName>
</protein>
<evidence type="ECO:0000259" key="1">
    <source>
        <dbReference type="PROSITE" id="PS50887"/>
    </source>
</evidence>
<dbReference type="PROSITE" id="PS50887">
    <property type="entry name" value="GGDEF"/>
    <property type="match status" value="1"/>
</dbReference>
<dbReference type="InterPro" id="IPR043128">
    <property type="entry name" value="Rev_trsase/Diguanyl_cyclase"/>
</dbReference>
<dbReference type="InterPro" id="IPR000160">
    <property type="entry name" value="GGDEF_dom"/>
</dbReference>
<evidence type="ECO:0000313" key="2">
    <source>
        <dbReference type="EMBL" id="ADD79232.1"/>
    </source>
</evidence>
<accession>D4GEX6</accession>
<evidence type="ECO:0000313" key="3">
    <source>
        <dbReference type="Proteomes" id="UP000001702"/>
    </source>
</evidence>
<gene>
    <name evidence="2" type="ordered locus">PANA_4065</name>
</gene>
<dbReference type="Gene3D" id="3.30.70.270">
    <property type="match status" value="1"/>
</dbReference>
<dbReference type="STRING" id="706191.PANA_4065"/>